<gene>
    <name evidence="1" type="ORF">D9615_009266</name>
</gene>
<comment type="caution">
    <text evidence="1">The sequence shown here is derived from an EMBL/GenBank/DDBJ whole genome shotgun (WGS) entry which is preliminary data.</text>
</comment>
<proteinExistence type="predicted"/>
<organism evidence="1 2">
    <name type="scientific">Tricholomella constricta</name>
    <dbReference type="NCBI Taxonomy" id="117010"/>
    <lineage>
        <taxon>Eukaryota</taxon>
        <taxon>Fungi</taxon>
        <taxon>Dikarya</taxon>
        <taxon>Basidiomycota</taxon>
        <taxon>Agaricomycotina</taxon>
        <taxon>Agaricomycetes</taxon>
        <taxon>Agaricomycetidae</taxon>
        <taxon>Agaricales</taxon>
        <taxon>Tricholomatineae</taxon>
        <taxon>Lyophyllaceae</taxon>
        <taxon>Tricholomella</taxon>
    </lineage>
</organism>
<evidence type="ECO:0000313" key="1">
    <source>
        <dbReference type="EMBL" id="KAF5372352.1"/>
    </source>
</evidence>
<sequence length="363" mass="40685">MADVFLGHRTNDCIYTPFSSPTSSRSSSMSYKLLSQRKCASKRLYSTGEDRKESLKTKRNMPAASPQRVCAWATFEKDDDCIDLRNADNFLDLLDAIRSHLLNSSSSRWVYVNTAQRFYASLRPDLQSVMSRPEDQDFLSHVRSNWPVMRSVKSLSGRVRWGYVAKGPGEPHTINILTDIVEVAELSRNDLTNKKPKLSLPLLNLMLTALMLHELSHSFTKTWFKEIITPLGIGHGRDPWFGESGHWVENIMMGGTLVVEWDQALDFGKMSLIDRVILHTGLISFEVDEVDAAAVLSSLQGQFFALPPATKIALARPTSVRARITMNDDDPNSVFQPLTKVGLGLMFPVEGCGRSLSFIGDDR</sequence>
<keyword evidence="2" id="KW-1185">Reference proteome</keyword>
<accession>A0A8H5LWQ2</accession>
<name>A0A8H5LWQ2_9AGAR</name>
<dbReference type="Proteomes" id="UP000565441">
    <property type="component" value="Unassembled WGS sequence"/>
</dbReference>
<protein>
    <submittedName>
        <fullName evidence="1">Uncharacterized protein</fullName>
    </submittedName>
</protein>
<dbReference type="EMBL" id="JAACJP010000043">
    <property type="protein sequence ID" value="KAF5372352.1"/>
    <property type="molecule type" value="Genomic_DNA"/>
</dbReference>
<dbReference type="AlphaFoldDB" id="A0A8H5LWQ2"/>
<reference evidence="1 2" key="1">
    <citation type="journal article" date="2020" name="ISME J.">
        <title>Uncovering the hidden diversity of litter-decomposition mechanisms in mushroom-forming fungi.</title>
        <authorList>
            <person name="Floudas D."/>
            <person name="Bentzer J."/>
            <person name="Ahren D."/>
            <person name="Johansson T."/>
            <person name="Persson P."/>
            <person name="Tunlid A."/>
        </authorList>
    </citation>
    <scope>NUCLEOTIDE SEQUENCE [LARGE SCALE GENOMIC DNA]</scope>
    <source>
        <strain evidence="1 2">CBS 661.87</strain>
    </source>
</reference>
<evidence type="ECO:0000313" key="2">
    <source>
        <dbReference type="Proteomes" id="UP000565441"/>
    </source>
</evidence>